<dbReference type="STRING" id="596152.DesU5LDRAFT_1081"/>
<evidence type="ECO:0008006" key="2">
    <source>
        <dbReference type="Google" id="ProtNLM"/>
    </source>
</evidence>
<accession>I2PZ25</accession>
<dbReference type="Gene3D" id="3.60.110.10">
    <property type="entry name" value="Carbon-nitrogen hydrolase"/>
    <property type="match status" value="1"/>
</dbReference>
<evidence type="ECO:0000313" key="1">
    <source>
        <dbReference type="EMBL" id="EIG52781.1"/>
    </source>
</evidence>
<protein>
    <recommendedName>
        <fullName evidence="2">CN hydrolase domain-containing protein</fullName>
    </recommendedName>
</protein>
<name>I2PZ25_9BACT</name>
<dbReference type="HOGENOM" id="CLU_502256_0_0_7"/>
<dbReference type="SUPFAM" id="SSF56317">
    <property type="entry name" value="Carbon-nitrogen hydrolase"/>
    <property type="match status" value="1"/>
</dbReference>
<dbReference type="eggNOG" id="COG0388">
    <property type="taxonomic scope" value="Bacteria"/>
</dbReference>
<gene>
    <name evidence="1" type="ORF">DesU5LDRAFT_1081</name>
</gene>
<sequence>MTPSRYPLRAALADIKNNGATDADQQVALLYVAAVLQLEQCPPASANQDAPFYFALEDDSVGGEGSFRASLASRIDALLDILGNEQEQSVHSLYAREVVSALGALLHRQILAEMDALSPSQKKRMKADQRPTVSILGGDYILIPKYYSSRSPLQQKDEPDTFVDFFNHKARQGDGFDPAGPTFSPLHVAVAPAALAGRLSSLQAYSPELNESLASRPLREGLRIAVISLPPEAHHAFTVCEKNRDGQDVLRATEEDTAQSNVLAEAARDVVSQCMDNNIDLVVFPEYIRSPGVERAILETLKGADRKTPMLVVAGSWHDTIESKQNGDARCTNILRVFACDSWGVRPLLEHRKCIPAAVRTPPCIEELYAGPGLSFLETAIGLFSFGICKDFMLYRDDGHERQREFSMTKPFISFCPAMSKEVKEFLDLDSPLIKRHGGVFVLANACGMVRKHLRKEDKCCEGEEDIRSAVMTQQHIYALARLDPHGGAESTHGLDKGLIRPLCGRFVQNSGQDSNNMFVRLSVQSHALEVHDGRGETRILH</sequence>
<dbReference type="EMBL" id="JH600068">
    <property type="protein sequence ID" value="EIG52781.1"/>
    <property type="molecule type" value="Genomic_DNA"/>
</dbReference>
<proteinExistence type="predicted"/>
<dbReference type="InterPro" id="IPR036526">
    <property type="entry name" value="C-N_Hydrolase_sf"/>
</dbReference>
<reference evidence="1" key="1">
    <citation type="submission" date="2011-11" db="EMBL/GenBank/DDBJ databases">
        <title>Improved High-Quality Draft sequence of Desulfovibrio sp. U5L.</title>
        <authorList>
            <consortium name="US DOE Joint Genome Institute"/>
            <person name="Lucas S."/>
            <person name="Han J."/>
            <person name="Lapidus A."/>
            <person name="Cheng J.-F."/>
            <person name="Goodwin L."/>
            <person name="Pitluck S."/>
            <person name="Peters L."/>
            <person name="Ovchinnikova G."/>
            <person name="Held B."/>
            <person name="Detter J.C."/>
            <person name="Han C."/>
            <person name="Tapia R."/>
            <person name="Land M."/>
            <person name="Hauser L."/>
            <person name="Kyrpides N."/>
            <person name="Ivanova N."/>
            <person name="Pagani I."/>
            <person name="Gabster J."/>
            <person name="Walker C."/>
            <person name="Stolyar S."/>
            <person name="Stahl D."/>
            <person name="Arkin A."/>
            <person name="Dehal P."/>
            <person name="Hazen T."/>
            <person name="Woyke T."/>
        </authorList>
    </citation>
    <scope>NUCLEOTIDE SEQUENCE [LARGE SCALE GENOMIC DNA]</scope>
    <source>
        <strain evidence="1">U5L</strain>
    </source>
</reference>
<organism evidence="1">
    <name type="scientific">Desulfovibrio sp. U5L</name>
    <dbReference type="NCBI Taxonomy" id="596152"/>
    <lineage>
        <taxon>Bacteria</taxon>
        <taxon>Pseudomonadati</taxon>
        <taxon>Thermodesulfobacteriota</taxon>
        <taxon>Desulfovibrionia</taxon>
        <taxon>Desulfovibrionales</taxon>
        <taxon>Desulfovibrionaceae</taxon>
        <taxon>Desulfovibrio</taxon>
    </lineage>
</organism>
<dbReference type="AlphaFoldDB" id="I2PZ25"/>